<evidence type="ECO:0000256" key="2">
    <source>
        <dbReference type="ARBA" id="ARBA00007783"/>
    </source>
</evidence>
<evidence type="ECO:0000313" key="12">
    <source>
        <dbReference type="Proteomes" id="UP000273405"/>
    </source>
</evidence>
<keyword evidence="12" id="KW-1185">Reference proteome</keyword>
<comment type="caution">
    <text evidence="11">The sequence shown here is derived from an EMBL/GenBank/DDBJ whole genome shotgun (WGS) entry which is preliminary data.</text>
</comment>
<dbReference type="PANTHER" id="PTHR30413:SF8">
    <property type="entry name" value="TRANSPORT PERMEASE PROTEIN"/>
    <property type="match status" value="1"/>
</dbReference>
<dbReference type="GO" id="GO:0015920">
    <property type="term" value="P:lipopolysaccharide transport"/>
    <property type="evidence" value="ECO:0007669"/>
    <property type="project" value="TreeGrafter"/>
</dbReference>
<dbReference type="GO" id="GO:0005886">
    <property type="term" value="C:plasma membrane"/>
    <property type="evidence" value="ECO:0007669"/>
    <property type="project" value="UniProtKB-SubCell"/>
</dbReference>
<evidence type="ECO:0000256" key="3">
    <source>
        <dbReference type="ARBA" id="ARBA00022448"/>
    </source>
</evidence>
<accession>A0A3A8NDJ2</accession>
<dbReference type="InterPro" id="IPR047817">
    <property type="entry name" value="ABC2_TM_bact-type"/>
</dbReference>
<gene>
    <name evidence="11" type="ORF">D7X12_15945</name>
</gene>
<feature type="transmembrane region" description="Helical" evidence="9">
    <location>
        <begin position="63"/>
        <end position="83"/>
    </location>
</feature>
<evidence type="ECO:0000256" key="8">
    <source>
        <dbReference type="ARBA" id="ARBA00023136"/>
    </source>
</evidence>
<keyword evidence="8 9" id="KW-0472">Membrane</keyword>
<dbReference type="OrthoDB" id="9786910at2"/>
<dbReference type="RefSeq" id="WP_120626127.1">
    <property type="nucleotide sequence ID" value="NZ_RAWG01000089.1"/>
</dbReference>
<evidence type="ECO:0000256" key="6">
    <source>
        <dbReference type="ARBA" id="ARBA00022692"/>
    </source>
</evidence>
<keyword evidence="4 9" id="KW-1003">Cell membrane</keyword>
<feature type="transmembrane region" description="Helical" evidence="9">
    <location>
        <begin position="227"/>
        <end position="248"/>
    </location>
</feature>
<feature type="transmembrane region" description="Helical" evidence="9">
    <location>
        <begin position="173"/>
        <end position="189"/>
    </location>
</feature>
<proteinExistence type="inferred from homology"/>
<evidence type="ECO:0000256" key="9">
    <source>
        <dbReference type="RuleBase" id="RU361157"/>
    </source>
</evidence>
<dbReference type="AlphaFoldDB" id="A0A3A8NDJ2"/>
<sequence>MIRNFRELYSYRGLLLSLVQRELKARYRGSVLGFFWTFLNPTLHMLVYTLLFSVFMKNQISNYAYFLFVGLLPWTWFSTSISAGASSISDRRDLMTKVRFPAQVLPATVVATNFCNFLFSLPLMVVLGLFFGVLPSWHVVAFPVVVLVQMCFTFAVVYAVSAFNVTFRDLQHIVMNLMMLWFFLTPVLYKLSTIPEDYRRVLQVVNPMSILITSYQAMFYEHRLPDVVPLMSLLGVSLCLLWGATQIFESRREDFAESI</sequence>
<feature type="transmembrane region" description="Helical" evidence="9">
    <location>
        <begin position="137"/>
        <end position="161"/>
    </location>
</feature>
<organism evidence="11 12">
    <name type="scientific">Corallococcus sicarius</name>
    <dbReference type="NCBI Taxonomy" id="2316726"/>
    <lineage>
        <taxon>Bacteria</taxon>
        <taxon>Pseudomonadati</taxon>
        <taxon>Myxococcota</taxon>
        <taxon>Myxococcia</taxon>
        <taxon>Myxococcales</taxon>
        <taxon>Cystobacterineae</taxon>
        <taxon>Myxococcaceae</taxon>
        <taxon>Corallococcus</taxon>
    </lineage>
</organism>
<dbReference type="EMBL" id="RAWG01000089">
    <property type="protein sequence ID" value="RKH42318.1"/>
    <property type="molecule type" value="Genomic_DNA"/>
</dbReference>
<name>A0A3A8NDJ2_9BACT</name>
<comment type="subcellular location">
    <subcellularLocation>
        <location evidence="1">Cell inner membrane</location>
        <topology evidence="1">Multi-pass membrane protein</topology>
    </subcellularLocation>
    <subcellularLocation>
        <location evidence="9">Cell membrane</location>
        <topology evidence="9">Multi-pass membrane protein</topology>
    </subcellularLocation>
</comment>
<evidence type="ECO:0000313" key="11">
    <source>
        <dbReference type="EMBL" id="RKH42318.1"/>
    </source>
</evidence>
<evidence type="ECO:0000256" key="7">
    <source>
        <dbReference type="ARBA" id="ARBA00022989"/>
    </source>
</evidence>
<comment type="similarity">
    <text evidence="2 9">Belongs to the ABC-2 integral membrane protein family.</text>
</comment>
<feature type="transmembrane region" description="Helical" evidence="9">
    <location>
        <begin position="104"/>
        <end position="131"/>
    </location>
</feature>
<protein>
    <recommendedName>
        <fullName evidence="9">Transport permease protein</fullName>
    </recommendedName>
</protein>
<keyword evidence="6 9" id="KW-0812">Transmembrane</keyword>
<evidence type="ECO:0000256" key="4">
    <source>
        <dbReference type="ARBA" id="ARBA00022475"/>
    </source>
</evidence>
<dbReference type="PANTHER" id="PTHR30413">
    <property type="entry name" value="INNER MEMBRANE TRANSPORT PERMEASE"/>
    <property type="match status" value="1"/>
</dbReference>
<evidence type="ECO:0000256" key="5">
    <source>
        <dbReference type="ARBA" id="ARBA00022519"/>
    </source>
</evidence>
<evidence type="ECO:0000259" key="10">
    <source>
        <dbReference type="PROSITE" id="PS51012"/>
    </source>
</evidence>
<feature type="domain" description="ABC transmembrane type-2" evidence="10">
    <location>
        <begin position="32"/>
        <end position="251"/>
    </location>
</feature>
<dbReference type="Pfam" id="PF01061">
    <property type="entry name" value="ABC2_membrane"/>
    <property type="match status" value="1"/>
</dbReference>
<keyword evidence="3 9" id="KW-0813">Transport</keyword>
<keyword evidence="5" id="KW-0997">Cell inner membrane</keyword>
<keyword evidence="7 9" id="KW-1133">Transmembrane helix</keyword>
<dbReference type="Proteomes" id="UP000273405">
    <property type="component" value="Unassembled WGS sequence"/>
</dbReference>
<dbReference type="PROSITE" id="PS51012">
    <property type="entry name" value="ABC_TM2"/>
    <property type="match status" value="1"/>
</dbReference>
<evidence type="ECO:0000256" key="1">
    <source>
        <dbReference type="ARBA" id="ARBA00004429"/>
    </source>
</evidence>
<dbReference type="InterPro" id="IPR013525">
    <property type="entry name" value="ABC2_TM"/>
</dbReference>
<feature type="transmembrane region" description="Helical" evidence="9">
    <location>
        <begin position="31"/>
        <end position="51"/>
    </location>
</feature>
<dbReference type="GO" id="GO:0140359">
    <property type="term" value="F:ABC-type transporter activity"/>
    <property type="evidence" value="ECO:0007669"/>
    <property type="project" value="InterPro"/>
</dbReference>
<reference evidence="12" key="1">
    <citation type="submission" date="2018-09" db="EMBL/GenBank/DDBJ databases">
        <authorList>
            <person name="Livingstone P.G."/>
            <person name="Whitworth D.E."/>
        </authorList>
    </citation>
    <scope>NUCLEOTIDE SEQUENCE [LARGE SCALE GENOMIC DNA]</scope>
    <source>
        <strain evidence="12">CA040B</strain>
    </source>
</reference>